<evidence type="ECO:0000256" key="2">
    <source>
        <dbReference type="SAM" id="MobiDB-lite"/>
    </source>
</evidence>
<keyword evidence="4" id="KW-1185">Reference proteome</keyword>
<feature type="coiled-coil region" evidence="1">
    <location>
        <begin position="748"/>
        <end position="847"/>
    </location>
</feature>
<gene>
    <name evidence="3" type="ORF">BSTOLATCC_MIC38688</name>
</gene>
<evidence type="ECO:0000313" key="3">
    <source>
        <dbReference type="EMBL" id="CAG9325434.1"/>
    </source>
</evidence>
<name>A0AAU9JBB8_9CILI</name>
<feature type="region of interest" description="Disordered" evidence="2">
    <location>
        <begin position="1"/>
        <end position="20"/>
    </location>
</feature>
<keyword evidence="1" id="KW-0175">Coiled coil</keyword>
<organism evidence="3 4">
    <name type="scientific">Blepharisma stoltei</name>
    <dbReference type="NCBI Taxonomy" id="1481888"/>
    <lineage>
        <taxon>Eukaryota</taxon>
        <taxon>Sar</taxon>
        <taxon>Alveolata</taxon>
        <taxon>Ciliophora</taxon>
        <taxon>Postciliodesmatophora</taxon>
        <taxon>Heterotrichea</taxon>
        <taxon>Heterotrichida</taxon>
        <taxon>Blepharismidae</taxon>
        <taxon>Blepharisma</taxon>
    </lineage>
</organism>
<accession>A0AAU9JBB8</accession>
<protein>
    <submittedName>
        <fullName evidence="3">Uncharacterized protein</fullName>
    </submittedName>
</protein>
<evidence type="ECO:0000313" key="4">
    <source>
        <dbReference type="Proteomes" id="UP001162131"/>
    </source>
</evidence>
<feature type="coiled-coil region" evidence="1">
    <location>
        <begin position="428"/>
        <end position="515"/>
    </location>
</feature>
<feature type="compositionally biased region" description="Polar residues" evidence="2">
    <location>
        <begin position="10"/>
        <end position="20"/>
    </location>
</feature>
<dbReference type="EMBL" id="CAJZBQ010000038">
    <property type="protein sequence ID" value="CAG9325434.1"/>
    <property type="molecule type" value="Genomic_DNA"/>
</dbReference>
<proteinExistence type="predicted"/>
<comment type="caution">
    <text evidence="3">The sequence shown here is derived from an EMBL/GenBank/DDBJ whole genome shotgun (WGS) entry which is preliminary data.</text>
</comment>
<evidence type="ECO:0000256" key="1">
    <source>
        <dbReference type="SAM" id="Coils"/>
    </source>
</evidence>
<dbReference type="AlphaFoldDB" id="A0AAU9JBB8"/>
<dbReference type="Proteomes" id="UP001162131">
    <property type="component" value="Unassembled WGS sequence"/>
</dbReference>
<reference evidence="3" key="1">
    <citation type="submission" date="2021-09" db="EMBL/GenBank/DDBJ databases">
        <authorList>
            <consortium name="AG Swart"/>
            <person name="Singh M."/>
            <person name="Singh A."/>
            <person name="Seah K."/>
            <person name="Emmerich C."/>
        </authorList>
    </citation>
    <scope>NUCLEOTIDE SEQUENCE</scope>
    <source>
        <strain evidence="3">ATCC30299</strain>
    </source>
</reference>
<sequence>MENYERPYTPSLSSHPSTPRNTIKAVFQNLQFINEVTEKINEVLEILEPFKDPDNAKIKSIRCLNLTTRQTERFKPIISEACDKLNLLKNEDIRKLDDDIKGIENSLKSQMEANGKLKAELHHLHNKFGLFEEELRNWRAQLEDAPLAMVESIASTLRKYTEFSKEKHPKEQFTRILESFMSSWNSYYPDTFDRPPSVLDRDVFIDDDFKDSENFYFKINCENCNSLRAELDQSEMNLLSEIEKNYNLQRDKENEVSELKKQLEKAAGNDEIDYEIYIKKIRTDIENLLDCELPDISNDPKTSLPELWMKIRKVIGESAKRCRSKAAPAAAKQETNYIDCNAKDIENLKRKLDEIYDDIENGKPSKVYKIMIAASEFSLLLKKVEDSWNLNFPKKYEIALNAGSNKKIISNKNPIFDSLNSILSEEFSEAENLRLTELENKLEELTELSYQINPSIQQNLSAESNTTAKLYEEIKEKKEEISKLAHELERKTIENKKLSENIEKYKNELMQVKSKSGLTIDTIEELKSVFTNTAISDFVKVEYEEPEEIVFDIEDFDPHLNSELRLRDQEIKKLQKEKAELLEKLDKSSPFIEMPEINLNCSSKLQDSQEISDIKSLISQKENELENLPPGTSPNLLNREIIKLKSKLQDIKTKKALDAHATLQTRLSRSMAKIEKDWLITEEKSKRVPSNHSKRIMELDASRSLSPDNFKKIVAESQRYSMNPNFSFRSINLIKQKRIQNSMASGELEYLRTELEKCLEEKSNLEVQLKKFTENDKLEEKWNEVKAKEQTAEILIERALKQEEKLKEERLANQKHLKNIEKEYEDIRKEKAKLKLIGNELKEKEKQIELKSINVNESPYLRRISRANTSTGSDESVTSLGSPRAFKFDEFDREKEKFVLEKKKMCILVSKINNEKTKINEERNSLAKERALLEYQKSKFSEILPKLMNLVERDKN</sequence>